<dbReference type="Proteomes" id="UP000052978">
    <property type="component" value="Unassembled WGS sequence"/>
</dbReference>
<evidence type="ECO:0000313" key="8">
    <source>
        <dbReference type="EMBL" id="EPQ11588.1"/>
    </source>
</evidence>
<evidence type="ECO:0000313" key="9">
    <source>
        <dbReference type="Proteomes" id="UP000052978"/>
    </source>
</evidence>
<evidence type="ECO:0000256" key="5">
    <source>
        <dbReference type="ARBA" id="ARBA00022989"/>
    </source>
</evidence>
<protein>
    <submittedName>
        <fullName evidence="8">Transmembrane protein 194B</fullName>
    </submittedName>
</protein>
<keyword evidence="3 8" id="KW-0812">Transmembrane</keyword>
<accession>S7PL48</accession>
<proteinExistence type="inferred from homology"/>
<keyword evidence="9" id="KW-1185">Reference proteome</keyword>
<evidence type="ECO:0000256" key="7">
    <source>
        <dbReference type="ARBA" id="ARBA00023242"/>
    </source>
</evidence>
<evidence type="ECO:0000256" key="3">
    <source>
        <dbReference type="ARBA" id="ARBA00022692"/>
    </source>
</evidence>
<comment type="subcellular location">
    <subcellularLocation>
        <location evidence="1">Nucleus inner membrane</location>
        <topology evidence="1">Multi-pass membrane protein</topology>
        <orientation evidence="1">Nucleoplasmic side</orientation>
    </subcellularLocation>
</comment>
<comment type="similarity">
    <text evidence="2">Belongs to the NEMP family.</text>
</comment>
<evidence type="ECO:0000256" key="6">
    <source>
        <dbReference type="ARBA" id="ARBA00023136"/>
    </source>
</evidence>
<keyword evidence="5" id="KW-1133">Transmembrane helix</keyword>
<evidence type="ECO:0000256" key="2">
    <source>
        <dbReference type="ARBA" id="ARBA00005748"/>
    </source>
</evidence>
<dbReference type="Pfam" id="PF10225">
    <property type="entry name" value="NEMP"/>
    <property type="match status" value="1"/>
</dbReference>
<dbReference type="PANTHER" id="PTHR13598">
    <property type="entry name" value="AT07567P-RELATED"/>
    <property type="match status" value="1"/>
</dbReference>
<gene>
    <name evidence="8" type="ORF">D623_10016040</name>
</gene>
<organism evidence="8 9">
    <name type="scientific">Myotis brandtii</name>
    <name type="common">Brandt's bat</name>
    <dbReference type="NCBI Taxonomy" id="109478"/>
    <lineage>
        <taxon>Eukaryota</taxon>
        <taxon>Metazoa</taxon>
        <taxon>Chordata</taxon>
        <taxon>Craniata</taxon>
        <taxon>Vertebrata</taxon>
        <taxon>Euteleostomi</taxon>
        <taxon>Mammalia</taxon>
        <taxon>Eutheria</taxon>
        <taxon>Laurasiatheria</taxon>
        <taxon>Chiroptera</taxon>
        <taxon>Yangochiroptera</taxon>
        <taxon>Vespertilionidae</taxon>
        <taxon>Myotis</taxon>
    </lineage>
</organism>
<dbReference type="EMBL" id="KE163340">
    <property type="protein sequence ID" value="EPQ11588.1"/>
    <property type="molecule type" value="Genomic_DNA"/>
</dbReference>
<dbReference type="AlphaFoldDB" id="S7PL48"/>
<sequence>MPCLRNVKKWLTSRRLAFKYLTEEEYREQAAAETTRALEELRQACRRPDFPSWLVMSRLQAPKNEQALFLTPPVKGKEGLCECCMDQAQETHADRAQEAHAED</sequence>
<keyword evidence="4" id="KW-0732">Signal</keyword>
<evidence type="ECO:0000256" key="1">
    <source>
        <dbReference type="ARBA" id="ARBA00004575"/>
    </source>
</evidence>
<dbReference type="InterPro" id="IPR019358">
    <property type="entry name" value="NEMP_fam"/>
</dbReference>
<keyword evidence="7" id="KW-0539">Nucleus</keyword>
<dbReference type="PANTHER" id="PTHR13598:SF3">
    <property type="entry name" value="NUCLEAR ENVELOPE INTEGRAL MEMBRANE PROTEIN 2"/>
    <property type="match status" value="1"/>
</dbReference>
<name>S7PL48_MYOBR</name>
<evidence type="ECO:0000256" key="4">
    <source>
        <dbReference type="ARBA" id="ARBA00022729"/>
    </source>
</evidence>
<reference evidence="8 9" key="1">
    <citation type="journal article" date="2013" name="Nat. Commun.">
        <title>Genome analysis reveals insights into physiology and longevity of the Brandt's bat Myotis brandtii.</title>
        <authorList>
            <person name="Seim I."/>
            <person name="Fang X."/>
            <person name="Xiong Z."/>
            <person name="Lobanov A.V."/>
            <person name="Huang Z."/>
            <person name="Ma S."/>
            <person name="Feng Y."/>
            <person name="Turanov A.A."/>
            <person name="Zhu Y."/>
            <person name="Lenz T.L."/>
            <person name="Gerashchenko M.V."/>
            <person name="Fan D."/>
            <person name="Hee Yim S."/>
            <person name="Yao X."/>
            <person name="Jordan D."/>
            <person name="Xiong Y."/>
            <person name="Ma Y."/>
            <person name="Lyapunov A.N."/>
            <person name="Chen G."/>
            <person name="Kulakova O.I."/>
            <person name="Sun Y."/>
            <person name="Lee S.G."/>
            <person name="Bronson R.T."/>
            <person name="Moskalev A.A."/>
            <person name="Sunyaev S.R."/>
            <person name="Zhang G."/>
            <person name="Krogh A."/>
            <person name="Wang J."/>
            <person name="Gladyshev V.N."/>
        </authorList>
    </citation>
    <scope>NUCLEOTIDE SEQUENCE [LARGE SCALE GENOMIC DNA]</scope>
</reference>
<dbReference type="GO" id="GO:0005637">
    <property type="term" value="C:nuclear inner membrane"/>
    <property type="evidence" value="ECO:0007669"/>
    <property type="project" value="UniProtKB-SubCell"/>
</dbReference>
<keyword evidence="6" id="KW-0472">Membrane</keyword>